<dbReference type="InterPro" id="IPR014729">
    <property type="entry name" value="Rossmann-like_a/b/a_fold"/>
</dbReference>
<comment type="similarity">
    <text evidence="1">Belongs to the PAPS reductase family. CysH subfamily.</text>
</comment>
<organism evidence="4 5">
    <name type="scientific">Candidatus Filomicrobium marinum</name>
    <dbReference type="NCBI Taxonomy" id="1608628"/>
    <lineage>
        <taxon>Bacteria</taxon>
        <taxon>Pseudomonadati</taxon>
        <taxon>Pseudomonadota</taxon>
        <taxon>Alphaproteobacteria</taxon>
        <taxon>Hyphomicrobiales</taxon>
        <taxon>Hyphomicrobiaceae</taxon>
        <taxon>Filomicrobium</taxon>
    </lineage>
</organism>
<dbReference type="EC" id="1.8.4.8" evidence="4"/>
<dbReference type="GO" id="GO:0005737">
    <property type="term" value="C:cytoplasm"/>
    <property type="evidence" value="ECO:0007669"/>
    <property type="project" value="TreeGrafter"/>
</dbReference>
<evidence type="ECO:0000256" key="2">
    <source>
        <dbReference type="ARBA" id="ARBA00024327"/>
    </source>
</evidence>
<name>A0A0D6JHW2_9HYPH</name>
<keyword evidence="4" id="KW-0560">Oxidoreductase</keyword>
<dbReference type="GO" id="GO:0004604">
    <property type="term" value="F:phosphoadenylyl-sulfate reductase (thioredoxin) activity"/>
    <property type="evidence" value="ECO:0007669"/>
    <property type="project" value="UniProtKB-EC"/>
</dbReference>
<evidence type="ECO:0000313" key="4">
    <source>
        <dbReference type="EMBL" id="CPR20592.1"/>
    </source>
</evidence>
<dbReference type="Gene3D" id="3.40.50.620">
    <property type="entry name" value="HUPs"/>
    <property type="match status" value="1"/>
</dbReference>
<gene>
    <name evidence="4" type="ORF">YBN1229_v1_2678</name>
</gene>
<dbReference type="KEGG" id="fil:BN1229_v1_3245"/>
<dbReference type="RefSeq" id="WP_046479074.1">
    <property type="nucleotide sequence ID" value="NZ_LN829118.1"/>
</dbReference>
<protein>
    <submittedName>
        <fullName evidence="4">Putative Phosphoadenylyl-sulfate reductase (Thioredoxin)</fullName>
        <ecNumber evidence="4">1.8.4.8</ecNumber>
    </submittedName>
</protein>
<evidence type="ECO:0000313" key="5">
    <source>
        <dbReference type="Proteomes" id="UP000033187"/>
    </source>
</evidence>
<sequence>MTQVDDILGTTAEMDTSSFLRYLIRERFPQKTVVTCSLRARSVVVLKLISEIDPATPIVFCHMPNLFPESREYFAKLVSELGLRDIREPAEDHGVLPGDCDHSEGLWAEDPDAHTRAYMIAHLNEALAGFDCWIRAAYHCPYPDTPGPRVVQEGRLIRIDPLASWSQSQVQGFMQEHGLSYHPLAMSGRSQPPKDEAEVVTTFAF</sequence>
<dbReference type="PANTHER" id="PTHR46509">
    <property type="entry name" value="PHOSPHOADENOSINE PHOSPHOSULFATE REDUCTASE"/>
    <property type="match status" value="1"/>
</dbReference>
<dbReference type="PANTHER" id="PTHR46509:SF1">
    <property type="entry name" value="PHOSPHOADENOSINE PHOSPHOSULFATE REDUCTASE"/>
    <property type="match status" value="1"/>
</dbReference>
<reference evidence="5" key="1">
    <citation type="submission" date="2015-02" db="EMBL/GenBank/DDBJ databases">
        <authorList>
            <person name="Chooi Y.-H."/>
        </authorList>
    </citation>
    <scope>NUCLEOTIDE SEQUENCE [LARGE SCALE GENOMIC DNA]</scope>
    <source>
        <strain evidence="5">strain Y</strain>
    </source>
</reference>
<dbReference type="InterPro" id="IPR002500">
    <property type="entry name" value="PAPS_reduct_dom"/>
</dbReference>
<accession>A0A0D6JHW2</accession>
<proteinExistence type="inferred from homology"/>
<dbReference type="Pfam" id="PF01507">
    <property type="entry name" value="PAPS_reduct"/>
    <property type="match status" value="1"/>
</dbReference>
<dbReference type="GO" id="GO:0019379">
    <property type="term" value="P:sulfate assimilation, phosphoadenylyl sulfate reduction by phosphoadenylyl-sulfate reductase (thioredoxin)"/>
    <property type="evidence" value="ECO:0007669"/>
    <property type="project" value="TreeGrafter"/>
</dbReference>
<comment type="pathway">
    <text evidence="2">Sulfur metabolism; hydrogen sulfide biosynthesis; sulfite from sulfate.</text>
</comment>
<dbReference type="SUPFAM" id="SSF52402">
    <property type="entry name" value="Adenine nucleotide alpha hydrolases-like"/>
    <property type="match status" value="1"/>
</dbReference>
<evidence type="ECO:0000256" key="1">
    <source>
        <dbReference type="ARBA" id="ARBA00009732"/>
    </source>
</evidence>
<dbReference type="EMBL" id="LN829119">
    <property type="protein sequence ID" value="CPR20592.1"/>
    <property type="molecule type" value="Genomic_DNA"/>
</dbReference>
<feature type="domain" description="Phosphoadenosine phosphosulphate reductase" evidence="3">
    <location>
        <begin position="32"/>
        <end position="186"/>
    </location>
</feature>
<keyword evidence="5" id="KW-1185">Reference proteome</keyword>
<dbReference type="OrthoDB" id="9794018at2"/>
<evidence type="ECO:0000259" key="3">
    <source>
        <dbReference type="Pfam" id="PF01507"/>
    </source>
</evidence>
<dbReference type="AlphaFoldDB" id="A0A0D6JHW2"/>
<dbReference type="KEGG" id="fiy:BN1229_v1_2678"/>
<dbReference type="Proteomes" id="UP000033187">
    <property type="component" value="Chromosome 1"/>
</dbReference>